<dbReference type="OrthoDB" id="429813at2759"/>
<feature type="compositionally biased region" description="Basic residues" evidence="1">
    <location>
        <begin position="462"/>
        <end position="478"/>
    </location>
</feature>
<feature type="region of interest" description="Disordered" evidence="1">
    <location>
        <begin position="395"/>
        <end position="435"/>
    </location>
</feature>
<feature type="compositionally biased region" description="Basic residues" evidence="1">
    <location>
        <begin position="399"/>
        <end position="435"/>
    </location>
</feature>
<protein>
    <submittedName>
        <fullName evidence="2">Uncharacterized protein</fullName>
    </submittedName>
</protein>
<feature type="compositionally biased region" description="Basic and acidic residues" evidence="1">
    <location>
        <begin position="9"/>
        <end position="18"/>
    </location>
</feature>
<feature type="region of interest" description="Disordered" evidence="1">
    <location>
        <begin position="450"/>
        <end position="488"/>
    </location>
</feature>
<proteinExistence type="predicted"/>
<feature type="compositionally biased region" description="Basic residues" evidence="1">
    <location>
        <begin position="352"/>
        <end position="367"/>
    </location>
</feature>
<feature type="region of interest" description="Disordered" evidence="1">
    <location>
        <begin position="352"/>
        <end position="373"/>
    </location>
</feature>
<evidence type="ECO:0000313" key="3">
    <source>
        <dbReference type="Proteomes" id="UP000494256"/>
    </source>
</evidence>
<dbReference type="Proteomes" id="UP000494256">
    <property type="component" value="Unassembled WGS sequence"/>
</dbReference>
<feature type="compositionally biased region" description="Polar residues" evidence="1">
    <location>
        <begin position="317"/>
        <end position="331"/>
    </location>
</feature>
<reference evidence="2 3" key="1">
    <citation type="submission" date="2020-04" db="EMBL/GenBank/DDBJ databases">
        <authorList>
            <person name="Wallbank WR R."/>
            <person name="Pardo Diaz C."/>
            <person name="Kozak K."/>
            <person name="Martin S."/>
            <person name="Jiggins C."/>
            <person name="Moest M."/>
            <person name="Warren A I."/>
            <person name="Byers J.R.P. K."/>
            <person name="Montejo-Kovacevich G."/>
            <person name="Yen C E."/>
        </authorList>
    </citation>
    <scope>NUCLEOTIDE SEQUENCE [LARGE SCALE GENOMIC DNA]</scope>
</reference>
<dbReference type="EMBL" id="CADEBD010000620">
    <property type="protein sequence ID" value="CAB3258079.1"/>
    <property type="molecule type" value="Genomic_DNA"/>
</dbReference>
<name>A0A8S1BGE6_ARCPL</name>
<feature type="region of interest" description="Disordered" evidence="1">
    <location>
        <begin position="94"/>
        <end position="114"/>
    </location>
</feature>
<evidence type="ECO:0000313" key="2">
    <source>
        <dbReference type="EMBL" id="CAB3258079.1"/>
    </source>
</evidence>
<dbReference type="AlphaFoldDB" id="A0A8S1BGE6"/>
<accession>A0A8S1BGE6</accession>
<organism evidence="2 3">
    <name type="scientific">Arctia plantaginis</name>
    <name type="common">Wood tiger moth</name>
    <name type="synonym">Phalaena plantaginis</name>
    <dbReference type="NCBI Taxonomy" id="874455"/>
    <lineage>
        <taxon>Eukaryota</taxon>
        <taxon>Metazoa</taxon>
        <taxon>Ecdysozoa</taxon>
        <taxon>Arthropoda</taxon>
        <taxon>Hexapoda</taxon>
        <taxon>Insecta</taxon>
        <taxon>Pterygota</taxon>
        <taxon>Neoptera</taxon>
        <taxon>Endopterygota</taxon>
        <taxon>Lepidoptera</taxon>
        <taxon>Glossata</taxon>
        <taxon>Ditrysia</taxon>
        <taxon>Noctuoidea</taxon>
        <taxon>Erebidae</taxon>
        <taxon>Arctiinae</taxon>
        <taxon>Arctia</taxon>
    </lineage>
</organism>
<sequence length="520" mass="59716">MSEVTNSISERRVKRDDSGSAITEPNKDLTNLVHEQQRNLIKNRRIYKHITDDTSMSYLKVIEDEDKAVTDDDFNEIVEDYDGEIDLRLGAEKENDNTAQSNSKPSQGQAHRSLGNDSYFQKNVEKAEKLLEELTLPTTEPPDIFDNNPSFLTKPESSNNYPSPNEKFFAYSSSVIEKLPSLQFGSKFTYAITNLPKYTYSSRTTGKMLNWPLDEGKGTWFTWITMFPTTTYATKSTRRTLGPDPLTASMTTQITSEETEYNPVKAWYEKQKTKNKYGRYTHLTAANAQDKTTIIKLQNAVKESSQNLTTIAEKESQPTPKTLYTQSALPSSTPNAIRKSFTFNTDGILKLNQKKKKKTVRNKRRSQKNSPTVRRFYVPMIENLKTNASKIMAFNKSTKQSKRTSPQHKKVVKTRRPLKKKKSVSSNKRIKKKKVTTRYKSAVRDLKRIRNGQNKGKELKLRLPRPRVKPKTRQSTLKRPKDMSRGGKKPIRRILETVSSSMNENTMTTMSLVYIRTLSR</sequence>
<feature type="region of interest" description="Disordered" evidence="1">
    <location>
        <begin position="312"/>
        <end position="331"/>
    </location>
</feature>
<comment type="caution">
    <text evidence="2">The sequence shown here is derived from an EMBL/GenBank/DDBJ whole genome shotgun (WGS) entry which is preliminary data.</text>
</comment>
<evidence type="ECO:0000256" key="1">
    <source>
        <dbReference type="SAM" id="MobiDB-lite"/>
    </source>
</evidence>
<gene>
    <name evidence="2" type="ORF">APLA_LOCUS16081</name>
</gene>
<feature type="compositionally biased region" description="Polar residues" evidence="1">
    <location>
        <begin position="97"/>
        <end position="114"/>
    </location>
</feature>
<feature type="region of interest" description="Disordered" evidence="1">
    <location>
        <begin position="1"/>
        <end position="30"/>
    </location>
</feature>